<accession>A0AAD9Q7Y0</accession>
<reference evidence="1" key="1">
    <citation type="journal article" date="2023" name="G3 (Bethesda)">
        <title>Whole genome assembly and annotation of the endangered Caribbean coral Acropora cervicornis.</title>
        <authorList>
            <person name="Selwyn J.D."/>
            <person name="Vollmer S.V."/>
        </authorList>
    </citation>
    <scope>NUCLEOTIDE SEQUENCE</scope>
    <source>
        <strain evidence="1">K2</strain>
    </source>
</reference>
<dbReference type="EMBL" id="JARQWQ010000056">
    <property type="protein sequence ID" value="KAK2556417.1"/>
    <property type="molecule type" value="Genomic_DNA"/>
</dbReference>
<proteinExistence type="predicted"/>
<organism evidence="1 2">
    <name type="scientific">Acropora cervicornis</name>
    <name type="common">Staghorn coral</name>
    <dbReference type="NCBI Taxonomy" id="6130"/>
    <lineage>
        <taxon>Eukaryota</taxon>
        <taxon>Metazoa</taxon>
        <taxon>Cnidaria</taxon>
        <taxon>Anthozoa</taxon>
        <taxon>Hexacorallia</taxon>
        <taxon>Scleractinia</taxon>
        <taxon>Astrocoeniina</taxon>
        <taxon>Acroporidae</taxon>
        <taxon>Acropora</taxon>
    </lineage>
</organism>
<evidence type="ECO:0000313" key="1">
    <source>
        <dbReference type="EMBL" id="KAK2556417.1"/>
    </source>
</evidence>
<evidence type="ECO:0000313" key="2">
    <source>
        <dbReference type="Proteomes" id="UP001249851"/>
    </source>
</evidence>
<name>A0AAD9Q7Y0_ACRCE</name>
<sequence>MPATHDGLSKAQGCLWYSLANWEDKLLSPNRSCGP</sequence>
<protein>
    <submittedName>
        <fullName evidence="1">Uncharacterized protein</fullName>
    </submittedName>
</protein>
<keyword evidence="2" id="KW-1185">Reference proteome</keyword>
<gene>
    <name evidence="1" type="ORF">P5673_021654</name>
</gene>
<comment type="caution">
    <text evidence="1">The sequence shown here is derived from an EMBL/GenBank/DDBJ whole genome shotgun (WGS) entry which is preliminary data.</text>
</comment>
<reference evidence="1" key="2">
    <citation type="journal article" date="2023" name="Science">
        <title>Genomic signatures of disease resistance in endangered staghorn corals.</title>
        <authorList>
            <person name="Vollmer S.V."/>
            <person name="Selwyn J.D."/>
            <person name="Despard B.A."/>
            <person name="Roesel C.L."/>
        </authorList>
    </citation>
    <scope>NUCLEOTIDE SEQUENCE</scope>
    <source>
        <strain evidence="1">K2</strain>
    </source>
</reference>
<dbReference type="Proteomes" id="UP001249851">
    <property type="component" value="Unassembled WGS sequence"/>
</dbReference>
<dbReference type="AlphaFoldDB" id="A0AAD9Q7Y0"/>